<name>A0ACC6THQ0_9MICC</name>
<protein>
    <submittedName>
        <fullName evidence="1">Uncharacterized protein</fullName>
    </submittedName>
</protein>
<sequence length="127" mass="13811">MSQEQVDSAAELTERDLAMIVKSPDDQAGKTVVIYANITQFDAATGDCIFRANVSHQRMENSWEYDENAIFTGEGGRAGCAALKEFVDEDQVRITATSLGSISYDTQIGGNTTVPAFRVEKIEALTP</sequence>
<accession>A0ACC6THQ0</accession>
<dbReference type="Proteomes" id="UP001549207">
    <property type="component" value="Unassembled WGS sequence"/>
</dbReference>
<evidence type="ECO:0000313" key="1">
    <source>
        <dbReference type="EMBL" id="MET3773236.1"/>
    </source>
</evidence>
<evidence type="ECO:0000313" key="2">
    <source>
        <dbReference type="Proteomes" id="UP001549207"/>
    </source>
</evidence>
<keyword evidence="2" id="KW-1185">Reference proteome</keyword>
<proteinExistence type="predicted"/>
<gene>
    <name evidence="1" type="ORF">ABIC98_002896</name>
</gene>
<dbReference type="EMBL" id="JBEPNJ010000012">
    <property type="protein sequence ID" value="MET3773236.1"/>
    <property type="molecule type" value="Genomic_DNA"/>
</dbReference>
<comment type="caution">
    <text evidence="1">The sequence shown here is derived from an EMBL/GenBank/DDBJ whole genome shotgun (WGS) entry which is preliminary data.</text>
</comment>
<reference evidence="1" key="1">
    <citation type="submission" date="2024-06" db="EMBL/GenBank/DDBJ databases">
        <title>Genomic Encyclopedia of Type Strains, Phase IV (KMG-IV): sequencing the most valuable type-strain genomes for metagenomic binning, comparative biology and taxonomic classification.</title>
        <authorList>
            <person name="Goeker M."/>
        </authorList>
    </citation>
    <scope>NUCLEOTIDE SEQUENCE</scope>
    <source>
        <strain evidence="1">SJCon</strain>
    </source>
</reference>
<organism evidence="1 2">
    <name type="scientific">Arthrobacter nitrophenolicus</name>
    <dbReference type="NCBI Taxonomy" id="683150"/>
    <lineage>
        <taxon>Bacteria</taxon>
        <taxon>Bacillati</taxon>
        <taxon>Actinomycetota</taxon>
        <taxon>Actinomycetes</taxon>
        <taxon>Micrococcales</taxon>
        <taxon>Micrococcaceae</taxon>
        <taxon>Arthrobacter</taxon>
    </lineage>
</organism>